<dbReference type="RefSeq" id="WP_020869617.1">
    <property type="nucleotide sequence ID" value="NC_022785.1"/>
</dbReference>
<evidence type="ECO:0000313" key="2">
    <source>
        <dbReference type="Proteomes" id="UP000281594"/>
    </source>
</evidence>
<proteinExistence type="predicted"/>
<accession>A0A0A0NGS3</accession>
<dbReference type="AlphaFoldDB" id="A0A0A0NGS3"/>
<protein>
    <recommendedName>
        <fullName evidence="3">ATP/GTP-binding protein</fullName>
    </recommendedName>
</protein>
<dbReference type="InterPro" id="IPR027417">
    <property type="entry name" value="P-loop_NTPase"/>
</dbReference>
<sequence>MLYVVTGPPGAGKSSWIRAHAKPTDIVIDLDLMALAMAGPGADHHAHSDVLLKVVHRARFAALNEAYQHLDTTDVYVIHTQPSPKARAKYKRLKGKVIVVDPGRDVVMQRVRAMRQPGMEAVVTRWYNRRPKAASHGVMPQRSRDW</sequence>
<dbReference type="STRING" id="1343740.M271_23330"/>
<organism evidence="1 2">
    <name type="scientific">Streptomyces rapamycinicus (strain ATCC 29253 / DSM 41530 / NRRL 5491 / AYB-994)</name>
    <name type="common">Streptomyces hygroscopicus (strain ATCC 29253)</name>
    <dbReference type="NCBI Taxonomy" id="1343740"/>
    <lineage>
        <taxon>Bacteria</taxon>
        <taxon>Bacillati</taxon>
        <taxon>Actinomycetota</taxon>
        <taxon>Actinomycetes</taxon>
        <taxon>Kitasatosporales</taxon>
        <taxon>Streptomycetaceae</taxon>
        <taxon>Streptomyces</taxon>
        <taxon>Streptomyces violaceusniger group</taxon>
    </lineage>
</organism>
<comment type="caution">
    <text evidence="1">The sequence shown here is derived from an EMBL/GenBank/DDBJ whole genome shotgun (WGS) entry which is preliminary data.</text>
</comment>
<dbReference type="EMBL" id="QYCY01000001">
    <property type="protein sequence ID" value="RLV80743.1"/>
    <property type="molecule type" value="Genomic_DNA"/>
</dbReference>
<evidence type="ECO:0008006" key="3">
    <source>
        <dbReference type="Google" id="ProtNLM"/>
    </source>
</evidence>
<gene>
    <name evidence="1" type="ORF">D3C57_120200</name>
</gene>
<dbReference type="Proteomes" id="UP000281594">
    <property type="component" value="Unassembled WGS sequence"/>
</dbReference>
<reference evidence="1 2" key="1">
    <citation type="journal article" date="2018" name="J. Biol. Chem.">
        <title>Discovery of the actinoplanic acid pathway in Streptomyces rapamycinicus reveals a genetically conserved synergism with rapamycin.</title>
        <authorList>
            <person name="Mrak P."/>
            <person name="Krastel P."/>
            <person name="Pivk Lukancic P."/>
            <person name="Tao J."/>
            <person name="Pistorius D."/>
            <person name="Moore C.M."/>
        </authorList>
    </citation>
    <scope>NUCLEOTIDE SEQUENCE [LARGE SCALE GENOMIC DNA]</scope>
    <source>
        <strain evidence="1 2">NRRL 5491</strain>
    </source>
</reference>
<dbReference type="eggNOG" id="COG1403">
    <property type="taxonomic scope" value="Bacteria"/>
</dbReference>
<dbReference type="KEGG" id="src:M271_23330"/>
<dbReference type="Pfam" id="PF13671">
    <property type="entry name" value="AAA_33"/>
    <property type="match status" value="1"/>
</dbReference>
<dbReference type="SUPFAM" id="SSF52540">
    <property type="entry name" value="P-loop containing nucleoside triphosphate hydrolases"/>
    <property type="match status" value="1"/>
</dbReference>
<dbReference type="Gene3D" id="3.40.50.300">
    <property type="entry name" value="P-loop containing nucleotide triphosphate hydrolases"/>
    <property type="match status" value="1"/>
</dbReference>
<dbReference type="HOGENOM" id="CLU_1785881_0_0_11"/>
<evidence type="ECO:0000313" key="1">
    <source>
        <dbReference type="EMBL" id="RLV80743.1"/>
    </source>
</evidence>
<name>A0A0A0NGS3_STRRN</name>